<dbReference type="Proteomes" id="UP000291343">
    <property type="component" value="Unassembled WGS sequence"/>
</dbReference>
<keyword evidence="8 12" id="KW-0406">Ion transport</keyword>
<sequence length="522" mass="60538">MKILEILKKVAIEFCTETSLHGVQYIVEPRRALIERCFWRLAIFVAFIASMLSFHTIYVNKYSQSQVLTSLVSTSYPIYALEQPAITICSADKAFQSSVDRFFSMMSFNDEEEIKLLKQSLPIFLHHAYSGFLKDDTNHINLLTRWTDYLEKINWSLIEFLLYISQPCSEMILQCTVGSVNYNCSDIFKLTRTGFGFCCSFEYIQKKDNFLMQQYPVEPRKYKIKLSKQYGFEDGLAVLLNLSSQGSVYSAFYKDTASIFIHSSKEFPADRSIKVYISGGTETFLRFKSTGMMGSSGLEDVDPLIRQCYMEDEIKLKYFDHYTLGNCVLESDMEVFITKCNCLSIQHPNLGIFEDCSVFHEHCISYQISKLFTDHTKYITIDGERIPCLERCTYVRYTPSVSFGDFDVPEYNSFRLWDEVNVTGLTLVQIFQQSAHARVFKRSVTRHHWEILVVVGGLAGVVFGLNLLSIIELIYYFIFRFYFYIKKEINSLSTNKKSEINRNTELKPITIFVTSHHDDINK</sequence>
<evidence type="ECO:0000256" key="4">
    <source>
        <dbReference type="ARBA" id="ARBA00022461"/>
    </source>
</evidence>
<evidence type="ECO:0000256" key="11">
    <source>
        <dbReference type="ARBA" id="ARBA00023303"/>
    </source>
</evidence>
<evidence type="ECO:0000256" key="1">
    <source>
        <dbReference type="ARBA" id="ARBA00004141"/>
    </source>
</evidence>
<dbReference type="OrthoDB" id="6021021at2759"/>
<keyword evidence="9 13" id="KW-0472">Membrane</keyword>
<comment type="subcellular location">
    <subcellularLocation>
        <location evidence="1">Membrane</location>
        <topology evidence="1">Multi-pass membrane protein</topology>
    </subcellularLocation>
</comment>
<dbReference type="InterPro" id="IPR001873">
    <property type="entry name" value="ENaC"/>
</dbReference>
<dbReference type="Pfam" id="PF00858">
    <property type="entry name" value="ASC"/>
    <property type="match status" value="1"/>
</dbReference>
<evidence type="ECO:0000256" key="6">
    <source>
        <dbReference type="ARBA" id="ARBA00022989"/>
    </source>
</evidence>
<comment type="caution">
    <text evidence="14">The sequence shown here is derived from an EMBL/GenBank/DDBJ whole genome shotgun (WGS) entry which is preliminary data.</text>
</comment>
<name>A0A482XGQ5_LAOST</name>
<feature type="transmembrane region" description="Helical" evidence="13">
    <location>
        <begin position="451"/>
        <end position="478"/>
    </location>
</feature>
<dbReference type="AlphaFoldDB" id="A0A482XGQ5"/>
<evidence type="ECO:0000256" key="5">
    <source>
        <dbReference type="ARBA" id="ARBA00022692"/>
    </source>
</evidence>
<comment type="similarity">
    <text evidence="2 12">Belongs to the amiloride-sensitive sodium channel (TC 1.A.6) family.</text>
</comment>
<evidence type="ECO:0000256" key="8">
    <source>
        <dbReference type="ARBA" id="ARBA00023065"/>
    </source>
</evidence>
<evidence type="ECO:0000313" key="15">
    <source>
        <dbReference type="Proteomes" id="UP000291343"/>
    </source>
</evidence>
<feature type="transmembrane region" description="Helical" evidence="13">
    <location>
        <begin position="38"/>
        <end position="58"/>
    </location>
</feature>
<keyword evidence="15" id="KW-1185">Reference proteome</keyword>
<proteinExistence type="inferred from homology"/>
<evidence type="ECO:0000256" key="3">
    <source>
        <dbReference type="ARBA" id="ARBA00022448"/>
    </source>
</evidence>
<dbReference type="PANTHER" id="PTHR11690">
    <property type="entry name" value="AMILORIDE-SENSITIVE SODIUM CHANNEL-RELATED"/>
    <property type="match status" value="1"/>
</dbReference>
<keyword evidence="7" id="KW-0915">Sodium</keyword>
<dbReference type="EMBL" id="QKKF02010496">
    <property type="protein sequence ID" value="RZF44498.1"/>
    <property type="molecule type" value="Genomic_DNA"/>
</dbReference>
<keyword evidence="3 12" id="KW-0813">Transport</keyword>
<dbReference type="PANTHER" id="PTHR11690:SF288">
    <property type="entry name" value="AMILORIDE-SENSITIVE NA+ CHANNEL-RELATED"/>
    <property type="match status" value="1"/>
</dbReference>
<organism evidence="14 15">
    <name type="scientific">Laodelphax striatellus</name>
    <name type="common">Small brown planthopper</name>
    <name type="synonym">Delphax striatella</name>
    <dbReference type="NCBI Taxonomy" id="195883"/>
    <lineage>
        <taxon>Eukaryota</taxon>
        <taxon>Metazoa</taxon>
        <taxon>Ecdysozoa</taxon>
        <taxon>Arthropoda</taxon>
        <taxon>Hexapoda</taxon>
        <taxon>Insecta</taxon>
        <taxon>Pterygota</taxon>
        <taxon>Neoptera</taxon>
        <taxon>Paraneoptera</taxon>
        <taxon>Hemiptera</taxon>
        <taxon>Auchenorrhyncha</taxon>
        <taxon>Fulgoroidea</taxon>
        <taxon>Delphacidae</taxon>
        <taxon>Criomorphinae</taxon>
        <taxon>Laodelphax</taxon>
    </lineage>
</organism>
<evidence type="ECO:0000256" key="13">
    <source>
        <dbReference type="SAM" id="Phobius"/>
    </source>
</evidence>
<protein>
    <recommendedName>
        <fullName evidence="16">Sodium channel protein Nach</fullName>
    </recommendedName>
</protein>
<evidence type="ECO:0000313" key="14">
    <source>
        <dbReference type="EMBL" id="RZF44498.1"/>
    </source>
</evidence>
<keyword evidence="11 12" id="KW-0407">Ion channel</keyword>
<keyword evidence="6 13" id="KW-1133">Transmembrane helix</keyword>
<keyword evidence="10 12" id="KW-0739">Sodium transport</keyword>
<dbReference type="GO" id="GO:0005886">
    <property type="term" value="C:plasma membrane"/>
    <property type="evidence" value="ECO:0007669"/>
    <property type="project" value="TreeGrafter"/>
</dbReference>
<evidence type="ECO:0008006" key="16">
    <source>
        <dbReference type="Google" id="ProtNLM"/>
    </source>
</evidence>
<dbReference type="InParanoid" id="A0A482XGQ5"/>
<evidence type="ECO:0000256" key="2">
    <source>
        <dbReference type="ARBA" id="ARBA00007193"/>
    </source>
</evidence>
<accession>A0A482XGQ5</accession>
<dbReference type="Gene3D" id="2.60.470.10">
    <property type="entry name" value="Acid-sensing ion channels like domains"/>
    <property type="match status" value="1"/>
</dbReference>
<dbReference type="GO" id="GO:0015280">
    <property type="term" value="F:ligand-gated sodium channel activity"/>
    <property type="evidence" value="ECO:0007669"/>
    <property type="project" value="TreeGrafter"/>
</dbReference>
<gene>
    <name evidence="14" type="ORF">LSTR_LSTR002271</name>
</gene>
<keyword evidence="5 12" id="KW-0812">Transmembrane</keyword>
<reference evidence="14 15" key="1">
    <citation type="journal article" date="2017" name="Gigascience">
        <title>Genome sequence of the small brown planthopper, Laodelphax striatellus.</title>
        <authorList>
            <person name="Zhu J."/>
            <person name="Jiang F."/>
            <person name="Wang X."/>
            <person name="Yang P."/>
            <person name="Bao Y."/>
            <person name="Zhao W."/>
            <person name="Wang W."/>
            <person name="Lu H."/>
            <person name="Wang Q."/>
            <person name="Cui N."/>
            <person name="Li J."/>
            <person name="Chen X."/>
            <person name="Luo L."/>
            <person name="Yu J."/>
            <person name="Kang L."/>
            <person name="Cui F."/>
        </authorList>
    </citation>
    <scope>NUCLEOTIDE SEQUENCE [LARGE SCALE GENOMIC DNA]</scope>
    <source>
        <strain evidence="14">Lst14</strain>
    </source>
</reference>
<evidence type="ECO:0000256" key="10">
    <source>
        <dbReference type="ARBA" id="ARBA00023201"/>
    </source>
</evidence>
<evidence type="ECO:0000256" key="12">
    <source>
        <dbReference type="RuleBase" id="RU000679"/>
    </source>
</evidence>
<evidence type="ECO:0000256" key="9">
    <source>
        <dbReference type="ARBA" id="ARBA00023136"/>
    </source>
</evidence>
<evidence type="ECO:0000256" key="7">
    <source>
        <dbReference type="ARBA" id="ARBA00023053"/>
    </source>
</evidence>
<keyword evidence="4 12" id="KW-0894">Sodium channel</keyword>